<dbReference type="InterPro" id="IPR010766">
    <property type="entry name" value="DRTGG"/>
</dbReference>
<gene>
    <name evidence="2" type="ORF">IAD24_04705</name>
</gene>
<dbReference type="InterPro" id="IPR028979">
    <property type="entry name" value="Ser_kin/Pase_Hpr-like_N_sf"/>
</dbReference>
<evidence type="ECO:0000313" key="2">
    <source>
        <dbReference type="EMBL" id="HIU94441.1"/>
    </source>
</evidence>
<organism evidence="2 3">
    <name type="scientific">Candidatus Aphodomorpha intestinavium</name>
    <dbReference type="NCBI Taxonomy" id="2840672"/>
    <lineage>
        <taxon>Bacteria</taxon>
        <taxon>Bacillati</taxon>
        <taxon>Bacillota</taxon>
        <taxon>Clostridia</taxon>
        <taxon>Eubacteriales</taxon>
        <taxon>Candidatus Aphodomorpha</taxon>
    </lineage>
</organism>
<dbReference type="SUPFAM" id="SSF75138">
    <property type="entry name" value="HprK N-terminal domain-like"/>
    <property type="match status" value="1"/>
</dbReference>
<dbReference type="EMBL" id="DVNZ01000146">
    <property type="protein sequence ID" value="HIU94441.1"/>
    <property type="molecule type" value="Genomic_DNA"/>
</dbReference>
<dbReference type="AlphaFoldDB" id="A0A9D1N4E8"/>
<comment type="caution">
    <text evidence="2">The sequence shown here is derived from an EMBL/GenBank/DDBJ whole genome shotgun (WGS) entry which is preliminary data.</text>
</comment>
<reference evidence="2" key="2">
    <citation type="journal article" date="2021" name="PeerJ">
        <title>Extensive microbial diversity within the chicken gut microbiome revealed by metagenomics and culture.</title>
        <authorList>
            <person name="Gilroy R."/>
            <person name="Ravi A."/>
            <person name="Getino M."/>
            <person name="Pursley I."/>
            <person name="Horton D.L."/>
            <person name="Alikhan N.F."/>
            <person name="Baker D."/>
            <person name="Gharbi K."/>
            <person name="Hall N."/>
            <person name="Watson M."/>
            <person name="Adriaenssens E.M."/>
            <person name="Foster-Nyarko E."/>
            <person name="Jarju S."/>
            <person name="Secka A."/>
            <person name="Antonio M."/>
            <person name="Oren A."/>
            <person name="Chaudhuri R.R."/>
            <person name="La Ragione R."/>
            <person name="Hildebrand F."/>
            <person name="Pallen M.J."/>
        </authorList>
    </citation>
    <scope>NUCLEOTIDE SEQUENCE</scope>
    <source>
        <strain evidence="2">ChiGjej2B2-16831</strain>
    </source>
</reference>
<reference evidence="2" key="1">
    <citation type="submission" date="2020-10" db="EMBL/GenBank/DDBJ databases">
        <authorList>
            <person name="Gilroy R."/>
        </authorList>
    </citation>
    <scope>NUCLEOTIDE SEQUENCE</scope>
    <source>
        <strain evidence="2">ChiGjej2B2-16831</strain>
    </source>
</reference>
<name>A0A9D1N4E8_9FIRM</name>
<dbReference type="Gene3D" id="3.40.1390.20">
    <property type="entry name" value="HprK N-terminal domain-like"/>
    <property type="match status" value="1"/>
</dbReference>
<dbReference type="Proteomes" id="UP000824128">
    <property type="component" value="Unassembled WGS sequence"/>
</dbReference>
<proteinExistence type="predicted"/>
<protein>
    <recommendedName>
        <fullName evidence="1">DRTGG domain-containing protein</fullName>
    </recommendedName>
</protein>
<evidence type="ECO:0000259" key="1">
    <source>
        <dbReference type="Pfam" id="PF07085"/>
    </source>
</evidence>
<dbReference type="Pfam" id="PF07085">
    <property type="entry name" value="DRTGG"/>
    <property type="match status" value="1"/>
</dbReference>
<evidence type="ECO:0000313" key="3">
    <source>
        <dbReference type="Proteomes" id="UP000824128"/>
    </source>
</evidence>
<accession>A0A9D1N4E8</accession>
<feature type="domain" description="DRTGG" evidence="1">
    <location>
        <begin position="47"/>
        <end position="104"/>
    </location>
</feature>
<sequence length="110" mass="11489">MTVAELAEALHLSAYALPEPEREVSGAYAGDLLSWVMRRAQADGAWLTIMSNRNIVAVAALTDVAAVILTEGVPPDETVAELAESRGVNLLGSERDTLETGAALLSLLGA</sequence>